<dbReference type="GO" id="GO:0031213">
    <property type="term" value="C:RSF complex"/>
    <property type="evidence" value="ECO:0007669"/>
    <property type="project" value="InterPro"/>
</dbReference>
<evidence type="ECO:0000259" key="5">
    <source>
        <dbReference type="SMART" id="SM00249"/>
    </source>
</evidence>
<dbReference type="InterPro" id="IPR011011">
    <property type="entry name" value="Znf_FYVE_PHD"/>
</dbReference>
<comment type="caution">
    <text evidence="6">The sequence shown here is derived from an EMBL/GenBank/DDBJ whole genome shotgun (WGS) entry which is preliminary data.</text>
</comment>
<feature type="compositionally biased region" description="Basic residues" evidence="4">
    <location>
        <begin position="459"/>
        <end position="478"/>
    </location>
</feature>
<feature type="region of interest" description="Disordered" evidence="4">
    <location>
        <begin position="671"/>
        <end position="731"/>
    </location>
</feature>
<dbReference type="AlphaFoldDB" id="A0A1Y2AY91"/>
<dbReference type="Proteomes" id="UP000193642">
    <property type="component" value="Unassembled WGS sequence"/>
</dbReference>
<dbReference type="PANTHER" id="PTHR14296:SF3">
    <property type="entry name" value="DIKAR, ISOFORM F"/>
    <property type="match status" value="1"/>
</dbReference>
<gene>
    <name evidence="6" type="ORF">BCR33DRAFT_773140</name>
</gene>
<dbReference type="GO" id="GO:0008270">
    <property type="term" value="F:zinc ion binding"/>
    <property type="evidence" value="ECO:0007669"/>
    <property type="project" value="UniProtKB-KW"/>
</dbReference>
<dbReference type="SUPFAM" id="SSF57903">
    <property type="entry name" value="FYVE/PHD zinc finger"/>
    <property type="match status" value="1"/>
</dbReference>
<dbReference type="SMART" id="SM00249">
    <property type="entry name" value="PHD"/>
    <property type="match status" value="1"/>
</dbReference>
<dbReference type="GO" id="GO:0006355">
    <property type="term" value="P:regulation of DNA-templated transcription"/>
    <property type="evidence" value="ECO:0007669"/>
    <property type="project" value="InterPro"/>
</dbReference>
<dbReference type="InterPro" id="IPR019786">
    <property type="entry name" value="Zinc_finger_PHD-type_CS"/>
</dbReference>
<feature type="compositionally biased region" description="Acidic residues" evidence="4">
    <location>
        <begin position="420"/>
        <end position="436"/>
    </location>
</feature>
<evidence type="ECO:0000313" key="7">
    <source>
        <dbReference type="Proteomes" id="UP000193642"/>
    </source>
</evidence>
<keyword evidence="7" id="KW-1185">Reference proteome</keyword>
<dbReference type="InterPro" id="IPR013083">
    <property type="entry name" value="Znf_RING/FYVE/PHD"/>
</dbReference>
<dbReference type="STRING" id="329046.A0A1Y2AY91"/>
<keyword evidence="3" id="KW-0862">Zinc</keyword>
<feature type="region of interest" description="Disordered" evidence="4">
    <location>
        <begin position="338"/>
        <end position="480"/>
    </location>
</feature>
<accession>A0A1Y2AY91</accession>
<dbReference type="InterPro" id="IPR001965">
    <property type="entry name" value="Znf_PHD"/>
</dbReference>
<organism evidence="6 7">
    <name type="scientific">Rhizoclosmatium globosum</name>
    <dbReference type="NCBI Taxonomy" id="329046"/>
    <lineage>
        <taxon>Eukaryota</taxon>
        <taxon>Fungi</taxon>
        <taxon>Fungi incertae sedis</taxon>
        <taxon>Chytridiomycota</taxon>
        <taxon>Chytridiomycota incertae sedis</taxon>
        <taxon>Chytridiomycetes</taxon>
        <taxon>Chytridiales</taxon>
        <taxon>Chytriomycetaceae</taxon>
        <taxon>Rhizoclosmatium</taxon>
    </lineage>
</organism>
<feature type="region of interest" description="Disordered" evidence="4">
    <location>
        <begin position="1"/>
        <end position="32"/>
    </location>
</feature>
<sequence>MSESSLSPQSATPSTPPPPTSEQEEIGYEDASTSEAIRELRSDWVFAATTQFLTMFQSVVHFPFDSTEAFEEALTQDTPNELLTNLHVKLLRILTFNRFVVPESWPHWFRKECEKKNQDWTQLFPEHLSYTELTPLQRVYILRRITDWQFDNPDRFRSFAKDDEAECVHWRVDPIGHDSQGYTYWLFDDNRLYQEFDPSTYTTHPVHKKYRYPSPFHLLPATSPASWRLVAHTSETWKQFPTKFAHSRHTLDKSLYQTLTTGVGARVLESLHDRALAAAEKARAEEAAKLAELARIQAEESAAALARKRASRLDITLTDSERIDMLLQSGINPFENEYTGRVTRNSRPTRNSSSTTTTSFDPPKDAAQLRQERASRRKRGDESPPIPASVLQESLESLDVDVEGDAPSIVEAVQRRDEERDYEVDEGDDREVDEEFMGERRKRGRSGGVSGGGEVTPAKRQRNDKKKGKSATKGKKKLAAAAGAGDVGESWLFSCSCGKRAKNWDDGLPMIACNRCSVWQHIGCINRELGIPEDPSTVSKWDTEDFICTACKKMESFVSSTALASNVDGKPVVPLIPQLALPTKAATQQQPEQINAQPAVYAQPVMAYAFAGAPPQIQTAQLPQSTNQHHSPVYMVPVMYPVAMIPQQPQPVGQTHQEHVQQPLSLRASVSPTKAAPSTNLAVAPIIPSSPRKTEQQRPRSVSPVTFTAPPAVANGLTNEEEEATKSTEDMGRVLLSLQGNSSD</sequence>
<keyword evidence="1" id="KW-0479">Metal-binding</keyword>
<keyword evidence="2" id="KW-0863">Zinc-finger</keyword>
<evidence type="ECO:0000256" key="1">
    <source>
        <dbReference type="ARBA" id="ARBA00022723"/>
    </source>
</evidence>
<dbReference type="Gene3D" id="3.30.40.10">
    <property type="entry name" value="Zinc/RING finger domain, C3HC4 (zinc finger)"/>
    <property type="match status" value="1"/>
</dbReference>
<dbReference type="PANTHER" id="PTHR14296">
    <property type="entry name" value="REMODELING AND SPACING FACTOR 1"/>
    <property type="match status" value="1"/>
</dbReference>
<dbReference type="OrthoDB" id="303107at2759"/>
<dbReference type="EMBL" id="MCGO01000101">
    <property type="protein sequence ID" value="ORY27563.1"/>
    <property type="molecule type" value="Genomic_DNA"/>
</dbReference>
<feature type="compositionally biased region" description="Polar residues" evidence="4">
    <location>
        <begin position="671"/>
        <end position="681"/>
    </location>
</feature>
<dbReference type="PROSITE" id="PS01359">
    <property type="entry name" value="ZF_PHD_1"/>
    <property type="match status" value="1"/>
</dbReference>
<proteinExistence type="predicted"/>
<evidence type="ECO:0000313" key="6">
    <source>
        <dbReference type="EMBL" id="ORY27563.1"/>
    </source>
</evidence>
<feature type="compositionally biased region" description="Basic and acidic residues" evidence="4">
    <location>
        <begin position="370"/>
        <end position="382"/>
    </location>
</feature>
<feature type="compositionally biased region" description="Low complexity" evidence="4">
    <location>
        <begin position="1"/>
        <end position="13"/>
    </location>
</feature>
<protein>
    <recommendedName>
        <fullName evidence="5">Zinc finger PHD-type domain-containing protein</fullName>
    </recommendedName>
</protein>
<evidence type="ECO:0000256" key="3">
    <source>
        <dbReference type="ARBA" id="ARBA00022833"/>
    </source>
</evidence>
<dbReference type="InterPro" id="IPR028938">
    <property type="entry name" value="Rsf1-like"/>
</dbReference>
<feature type="domain" description="Zinc finger PHD-type" evidence="5">
    <location>
        <begin position="494"/>
        <end position="552"/>
    </location>
</feature>
<name>A0A1Y2AY91_9FUNG</name>
<evidence type="ECO:0000256" key="4">
    <source>
        <dbReference type="SAM" id="MobiDB-lite"/>
    </source>
</evidence>
<evidence type="ECO:0000256" key="2">
    <source>
        <dbReference type="ARBA" id="ARBA00022771"/>
    </source>
</evidence>
<reference evidence="6 7" key="1">
    <citation type="submission" date="2016-07" db="EMBL/GenBank/DDBJ databases">
        <title>Pervasive Adenine N6-methylation of Active Genes in Fungi.</title>
        <authorList>
            <consortium name="DOE Joint Genome Institute"/>
            <person name="Mondo S.J."/>
            <person name="Dannebaum R.O."/>
            <person name="Kuo R.C."/>
            <person name="Labutti K."/>
            <person name="Haridas S."/>
            <person name="Kuo A."/>
            <person name="Salamov A."/>
            <person name="Ahrendt S.R."/>
            <person name="Lipzen A."/>
            <person name="Sullivan W."/>
            <person name="Andreopoulos W.B."/>
            <person name="Clum A."/>
            <person name="Lindquist E."/>
            <person name="Daum C."/>
            <person name="Ramamoorthy G.K."/>
            <person name="Gryganskyi A."/>
            <person name="Culley D."/>
            <person name="Magnuson J.K."/>
            <person name="James T.Y."/>
            <person name="O'Malley M.A."/>
            <person name="Stajich J.E."/>
            <person name="Spatafora J.W."/>
            <person name="Visel A."/>
            <person name="Grigoriev I.V."/>
        </authorList>
    </citation>
    <scope>NUCLEOTIDE SEQUENCE [LARGE SCALE GENOMIC DNA]</scope>
    <source>
        <strain evidence="6 7">JEL800</strain>
    </source>
</reference>
<feature type="compositionally biased region" description="Low complexity" evidence="4">
    <location>
        <begin position="343"/>
        <end position="359"/>
    </location>
</feature>